<gene>
    <name evidence="3" type="ORF">GBO79_00960</name>
</gene>
<feature type="domain" description="HTH cro/C1-type" evidence="2">
    <location>
        <begin position="7"/>
        <end position="61"/>
    </location>
</feature>
<evidence type="ECO:0000259" key="2">
    <source>
        <dbReference type="PROSITE" id="PS50943"/>
    </source>
</evidence>
<sequence>MKIGRRIAELRESKNISQTELASRININRSVLNRIELGTRPARDLELKGIANVLDVSTDYLVGNTDNPNSADDDMNTVDLDKALSEEGMAMFDGQPLSEEYKKALLTMLRAEKRGE</sequence>
<evidence type="ECO:0000313" key="4">
    <source>
        <dbReference type="Proteomes" id="UP000472573"/>
    </source>
</evidence>
<dbReference type="CDD" id="cd00093">
    <property type="entry name" value="HTH_XRE"/>
    <property type="match status" value="1"/>
</dbReference>
<accession>A0ABQ6XL50</accession>
<dbReference type="Gene3D" id="1.10.260.40">
    <property type="entry name" value="lambda repressor-like DNA-binding domains"/>
    <property type="match status" value="1"/>
</dbReference>
<dbReference type="PANTHER" id="PTHR46797:SF1">
    <property type="entry name" value="METHYLPHOSPHONATE SYNTHASE"/>
    <property type="match status" value="1"/>
</dbReference>
<organism evidence="3 4">
    <name type="scientific">Pediococcus pentosaceus</name>
    <dbReference type="NCBI Taxonomy" id="1255"/>
    <lineage>
        <taxon>Bacteria</taxon>
        <taxon>Bacillati</taxon>
        <taxon>Bacillota</taxon>
        <taxon>Bacilli</taxon>
        <taxon>Lactobacillales</taxon>
        <taxon>Lactobacillaceae</taxon>
        <taxon>Pediococcus</taxon>
    </lineage>
</organism>
<evidence type="ECO:0000313" key="3">
    <source>
        <dbReference type="EMBL" id="KAF0415306.1"/>
    </source>
</evidence>
<dbReference type="SMART" id="SM00530">
    <property type="entry name" value="HTH_XRE"/>
    <property type="match status" value="1"/>
</dbReference>
<dbReference type="SUPFAM" id="SSF47413">
    <property type="entry name" value="lambda repressor-like DNA-binding domains"/>
    <property type="match status" value="1"/>
</dbReference>
<keyword evidence="1" id="KW-0238">DNA-binding</keyword>
<dbReference type="InterPro" id="IPR050807">
    <property type="entry name" value="TransReg_Diox_bact_type"/>
</dbReference>
<dbReference type="PROSITE" id="PS50943">
    <property type="entry name" value="HTH_CROC1"/>
    <property type="match status" value="1"/>
</dbReference>
<protein>
    <submittedName>
        <fullName evidence="3">Helix-turn-helix domain-containing protein</fullName>
    </submittedName>
</protein>
<evidence type="ECO:0000256" key="1">
    <source>
        <dbReference type="ARBA" id="ARBA00023125"/>
    </source>
</evidence>
<dbReference type="EMBL" id="WENB01000001">
    <property type="protein sequence ID" value="KAF0415306.1"/>
    <property type="molecule type" value="Genomic_DNA"/>
</dbReference>
<dbReference type="Proteomes" id="UP000472573">
    <property type="component" value="Unassembled WGS sequence"/>
</dbReference>
<name>A0ABQ6XL50_PEDPE</name>
<dbReference type="PANTHER" id="PTHR46797">
    <property type="entry name" value="HTH-TYPE TRANSCRIPTIONAL REGULATOR"/>
    <property type="match status" value="1"/>
</dbReference>
<dbReference type="InterPro" id="IPR001387">
    <property type="entry name" value="Cro/C1-type_HTH"/>
</dbReference>
<keyword evidence="4" id="KW-1185">Reference proteome</keyword>
<dbReference type="InterPro" id="IPR010982">
    <property type="entry name" value="Lambda_DNA-bd_dom_sf"/>
</dbReference>
<comment type="caution">
    <text evidence="3">The sequence shown here is derived from an EMBL/GenBank/DDBJ whole genome shotgun (WGS) entry which is preliminary data.</text>
</comment>
<proteinExistence type="predicted"/>
<dbReference type="Pfam" id="PF01381">
    <property type="entry name" value="HTH_3"/>
    <property type="match status" value="1"/>
</dbReference>
<reference evidence="4" key="1">
    <citation type="submission" date="2020-03" db="EMBL/GenBank/DDBJ databases">
        <title>SpeciesPrimer: A bioinformatics pipeline dedicated to the design of qPCR primers for the quantification of bacterial species.</title>
        <authorList>
            <person name="Dreier M."/>
            <person name="Berthoud H."/>
            <person name="Shani N."/>
            <person name="Wechsler D."/>
            <person name="Junier P."/>
        </authorList>
    </citation>
    <scope>NUCLEOTIDE SEQUENCE [LARGE SCALE GENOMIC DNA]</scope>
    <source>
        <strain evidence="4">FAM13073</strain>
    </source>
</reference>